<name>A0A0T6BN72_9BACI</name>
<accession>A0A0T6BN72</accession>
<reference evidence="1 2" key="1">
    <citation type="journal article" date="2015" name="Int. J. Syst. Evol. Microbiol.">
        <title>Bacillus glycinifermentans sp. nov., isolated from fermented soybean paste.</title>
        <authorList>
            <person name="Kim S.J."/>
            <person name="Dunlap C.A."/>
            <person name="Kwon S.W."/>
            <person name="Rooney A.P."/>
        </authorList>
    </citation>
    <scope>NUCLEOTIDE SEQUENCE [LARGE SCALE GENOMIC DNA]</scope>
    <source>
        <strain evidence="1 2">GO-13</strain>
    </source>
</reference>
<comment type="caution">
    <text evidence="1">The sequence shown here is derived from an EMBL/GenBank/DDBJ whole genome shotgun (WGS) entry which is preliminary data.</text>
</comment>
<dbReference type="AlphaFoldDB" id="A0A0T6BN72"/>
<proteinExistence type="predicted"/>
<gene>
    <name evidence="1" type="ORF">AB447_204005</name>
</gene>
<evidence type="ECO:0000313" key="2">
    <source>
        <dbReference type="Proteomes" id="UP000036168"/>
    </source>
</evidence>
<protein>
    <submittedName>
        <fullName evidence="1">Uncharacterized protein</fullName>
    </submittedName>
</protein>
<organism evidence="1 2">
    <name type="scientific">Bacillus glycinifermentans</name>
    <dbReference type="NCBI Taxonomy" id="1664069"/>
    <lineage>
        <taxon>Bacteria</taxon>
        <taxon>Bacillati</taxon>
        <taxon>Bacillota</taxon>
        <taxon>Bacilli</taxon>
        <taxon>Bacillales</taxon>
        <taxon>Bacillaceae</taxon>
        <taxon>Bacillus</taxon>
    </lineage>
</organism>
<evidence type="ECO:0000313" key="1">
    <source>
        <dbReference type="EMBL" id="KRT93106.1"/>
    </source>
</evidence>
<sequence length="63" mass="7808">MFFYAQLQILIPEIIFFALPVLETFRIEKRQYNFSFTWEQVCFDRKKQKDNITHRSDIVFLML</sequence>
<dbReference type="Proteomes" id="UP000036168">
    <property type="component" value="Unassembled WGS sequence"/>
</dbReference>
<dbReference type="EMBL" id="LECW02000023">
    <property type="protein sequence ID" value="KRT93106.1"/>
    <property type="molecule type" value="Genomic_DNA"/>
</dbReference>